<proteinExistence type="predicted"/>
<gene>
    <name evidence="2" type="ORF">BOTCAL_0377g00090</name>
</gene>
<organism evidence="2 3">
    <name type="scientific">Botryotinia calthae</name>
    <dbReference type="NCBI Taxonomy" id="38488"/>
    <lineage>
        <taxon>Eukaryota</taxon>
        <taxon>Fungi</taxon>
        <taxon>Dikarya</taxon>
        <taxon>Ascomycota</taxon>
        <taxon>Pezizomycotina</taxon>
        <taxon>Leotiomycetes</taxon>
        <taxon>Helotiales</taxon>
        <taxon>Sclerotiniaceae</taxon>
        <taxon>Botryotinia</taxon>
    </lineage>
</organism>
<sequence length="205" mass="23417">MENLVEPDNRFKIKLRETLLDTTGFKQIRVRHIGSQLWLSWSSVGGPRSRASKKYIPWTAVGKRFYEIHTAIDERYGEKRYVMFTNANKNTAQDIEADTFEAEDWDTKNTLIFNLQMINASASEIVLGMKPPPCSISAPLFKEYDRALLSVHVDYGGENNYKRVKDEDENKLTTDQSGAKGSFAPTKDMKGRLGLIYQLPDDDDI</sequence>
<reference evidence="2 3" key="1">
    <citation type="submission" date="2017-11" db="EMBL/GenBank/DDBJ databases">
        <title>Comparative genomics of Botrytis spp.</title>
        <authorList>
            <person name="Valero-Jimenez C.A."/>
            <person name="Tapia P."/>
            <person name="Veloso J."/>
            <person name="Silva-Moreno E."/>
            <person name="Staats M."/>
            <person name="Valdes J.H."/>
            <person name="Van Kan J.A.L."/>
        </authorList>
    </citation>
    <scope>NUCLEOTIDE SEQUENCE [LARGE SCALE GENOMIC DNA]</scope>
    <source>
        <strain evidence="2 3">MUCL2830</strain>
    </source>
</reference>
<evidence type="ECO:0000313" key="3">
    <source>
        <dbReference type="Proteomes" id="UP000297299"/>
    </source>
</evidence>
<dbReference type="OrthoDB" id="428577at2759"/>
<evidence type="ECO:0000313" key="2">
    <source>
        <dbReference type="EMBL" id="TEY43160.1"/>
    </source>
</evidence>
<dbReference type="Proteomes" id="UP000297299">
    <property type="component" value="Unassembled WGS sequence"/>
</dbReference>
<feature type="region of interest" description="Disordered" evidence="1">
    <location>
        <begin position="166"/>
        <end position="187"/>
    </location>
</feature>
<accession>A0A4Y8CRP6</accession>
<protein>
    <submittedName>
        <fullName evidence="2">Uncharacterized protein</fullName>
    </submittedName>
</protein>
<comment type="caution">
    <text evidence="2">The sequence shown here is derived from an EMBL/GenBank/DDBJ whole genome shotgun (WGS) entry which is preliminary data.</text>
</comment>
<evidence type="ECO:0000256" key="1">
    <source>
        <dbReference type="SAM" id="MobiDB-lite"/>
    </source>
</evidence>
<keyword evidence="3" id="KW-1185">Reference proteome</keyword>
<dbReference type="EMBL" id="PHWZ01000376">
    <property type="protein sequence ID" value="TEY43160.1"/>
    <property type="molecule type" value="Genomic_DNA"/>
</dbReference>
<dbReference type="AlphaFoldDB" id="A0A4Y8CRP6"/>
<name>A0A4Y8CRP6_9HELO</name>